<reference evidence="2" key="1">
    <citation type="journal article" date="2021" name="J. Hered.">
        <title>Genome Assembly of Salicaceae Populus deltoides (Eastern Cottonwood) I-69 Based on Nanopore Sequencing and Hi-C Technologies.</title>
        <authorList>
            <person name="Bai S."/>
            <person name="Wu H."/>
            <person name="Zhang J."/>
            <person name="Pan Z."/>
            <person name="Zhao W."/>
            <person name="Li Z."/>
            <person name="Tong C."/>
        </authorList>
    </citation>
    <scope>NUCLEOTIDE SEQUENCE</scope>
    <source>
        <tissue evidence="2">Leaf</tissue>
    </source>
</reference>
<evidence type="ECO:0000313" key="2">
    <source>
        <dbReference type="EMBL" id="KAH8508419.1"/>
    </source>
</evidence>
<evidence type="ECO:0000256" key="1">
    <source>
        <dbReference type="SAM" id="Phobius"/>
    </source>
</evidence>
<gene>
    <name evidence="2" type="ORF">H0E87_010514</name>
</gene>
<keyword evidence="1" id="KW-0812">Transmembrane</keyword>
<dbReference type="Proteomes" id="UP000807159">
    <property type="component" value="Chromosome 5"/>
</dbReference>
<keyword evidence="1" id="KW-0472">Membrane</keyword>
<keyword evidence="1" id="KW-1133">Transmembrane helix</keyword>
<feature type="transmembrane region" description="Helical" evidence="1">
    <location>
        <begin position="28"/>
        <end position="47"/>
    </location>
</feature>
<accession>A0A8T2YTN2</accession>
<feature type="non-terminal residue" evidence="2">
    <location>
        <position position="1"/>
    </location>
</feature>
<proteinExistence type="predicted"/>
<keyword evidence="3" id="KW-1185">Reference proteome</keyword>
<dbReference type="AlphaFoldDB" id="A0A8T2YTN2"/>
<evidence type="ECO:0000313" key="3">
    <source>
        <dbReference type="Proteomes" id="UP000807159"/>
    </source>
</evidence>
<dbReference type="EMBL" id="JACEGQ020000005">
    <property type="protein sequence ID" value="KAH8508419.1"/>
    <property type="molecule type" value="Genomic_DNA"/>
</dbReference>
<comment type="caution">
    <text evidence="2">The sequence shown here is derived from an EMBL/GenBank/DDBJ whole genome shotgun (WGS) entry which is preliminary data.</text>
</comment>
<protein>
    <submittedName>
        <fullName evidence="2">Uncharacterized protein</fullName>
    </submittedName>
</protein>
<sequence>AGVRLRRGTLAGVYGAAATVSWRLGECMSTVLLLLLLLTVLSLSFMAETGDNDGAAEDFADVALVHHAGAELLLEDDLLQLLLLCDVGVALSAGPKRRSCCWS</sequence>
<organism evidence="2 3">
    <name type="scientific">Populus deltoides</name>
    <name type="common">Eastern poplar</name>
    <name type="synonym">Eastern cottonwood</name>
    <dbReference type="NCBI Taxonomy" id="3696"/>
    <lineage>
        <taxon>Eukaryota</taxon>
        <taxon>Viridiplantae</taxon>
        <taxon>Streptophyta</taxon>
        <taxon>Embryophyta</taxon>
        <taxon>Tracheophyta</taxon>
        <taxon>Spermatophyta</taxon>
        <taxon>Magnoliopsida</taxon>
        <taxon>eudicotyledons</taxon>
        <taxon>Gunneridae</taxon>
        <taxon>Pentapetalae</taxon>
        <taxon>rosids</taxon>
        <taxon>fabids</taxon>
        <taxon>Malpighiales</taxon>
        <taxon>Salicaceae</taxon>
        <taxon>Saliceae</taxon>
        <taxon>Populus</taxon>
    </lineage>
</organism>
<name>A0A8T2YTN2_POPDE</name>